<protein>
    <submittedName>
        <fullName evidence="1">Uncharacterized protein</fullName>
    </submittedName>
</protein>
<evidence type="ECO:0000313" key="2">
    <source>
        <dbReference type="Proteomes" id="UP000283479"/>
    </source>
</evidence>
<gene>
    <name evidence="1" type="ORF">EGT50_09985</name>
</gene>
<dbReference type="EMBL" id="RKLO01000003">
    <property type="protein sequence ID" value="RVW03028.1"/>
    <property type="molecule type" value="Genomic_DNA"/>
</dbReference>
<accession>A0A438AWG1</accession>
<sequence>MSEIQVFADADLAYQAVMLKALADTVLDAQKRVRHELAQRMAKGDRLTARDGDAKLGSVNLTDPKPKATVTDEAAFADYLTAKYGDEATVTVELGDVGEICAVLADSGHEDLFTVRQVFPAWVREQAIKDALLPRHTVPGVTVTVPAGVVSARTEQAAVERVRAVLSGGDVRVLAIEGGAQ</sequence>
<dbReference type="Proteomes" id="UP000283479">
    <property type="component" value="Unassembled WGS sequence"/>
</dbReference>
<dbReference type="AlphaFoldDB" id="A0A438AWG1"/>
<dbReference type="OrthoDB" id="4566183at2"/>
<organism evidence="1 2">
    <name type="scientific">Rhodococcus xishaensis</name>
    <dbReference type="NCBI Taxonomy" id="2487364"/>
    <lineage>
        <taxon>Bacteria</taxon>
        <taxon>Bacillati</taxon>
        <taxon>Actinomycetota</taxon>
        <taxon>Actinomycetes</taxon>
        <taxon>Mycobacteriales</taxon>
        <taxon>Nocardiaceae</taxon>
        <taxon>Rhodococcus</taxon>
    </lineage>
</organism>
<name>A0A438AWG1_9NOCA</name>
<keyword evidence="2" id="KW-1185">Reference proteome</keyword>
<comment type="caution">
    <text evidence="1">The sequence shown here is derived from an EMBL/GenBank/DDBJ whole genome shotgun (WGS) entry which is preliminary data.</text>
</comment>
<reference evidence="1 2" key="1">
    <citation type="submission" date="2018-11" db="EMBL/GenBank/DDBJ databases">
        <title>Rhodococcus spongicola sp. nov. and Rhodococcus xishaensis sp. nov. from marine sponges.</title>
        <authorList>
            <person name="Li L."/>
            <person name="Lin H.W."/>
        </authorList>
    </citation>
    <scope>NUCLEOTIDE SEQUENCE [LARGE SCALE GENOMIC DNA]</scope>
    <source>
        <strain evidence="1 2">LHW51113</strain>
    </source>
</reference>
<dbReference type="RefSeq" id="WP_127953664.1">
    <property type="nucleotide sequence ID" value="NZ_RKLO01000003.1"/>
</dbReference>
<evidence type="ECO:0000313" key="1">
    <source>
        <dbReference type="EMBL" id="RVW03028.1"/>
    </source>
</evidence>
<proteinExistence type="predicted"/>